<dbReference type="InterPro" id="IPR037682">
    <property type="entry name" value="TonB_C"/>
</dbReference>
<feature type="compositionally biased region" description="Basic and acidic residues" evidence="10">
    <location>
        <begin position="66"/>
        <end position="76"/>
    </location>
</feature>
<gene>
    <name evidence="12" type="ORF">FBQ73_01120</name>
</gene>
<name>A0A6C1KLJ6_XANAU</name>
<evidence type="ECO:0000313" key="12">
    <source>
        <dbReference type="EMBL" id="TLX44691.1"/>
    </source>
</evidence>
<reference evidence="12 13" key="1">
    <citation type="submission" date="2019-05" db="EMBL/GenBank/DDBJ databases">
        <authorList>
            <person name="Zhou X."/>
        </authorList>
    </citation>
    <scope>NUCLEOTIDE SEQUENCE [LARGE SCALE GENOMIC DNA]</scope>
    <source>
        <strain evidence="12 13">DSM 432</strain>
    </source>
</reference>
<dbReference type="InterPro" id="IPR051045">
    <property type="entry name" value="TonB-dependent_transducer"/>
</dbReference>
<evidence type="ECO:0000256" key="8">
    <source>
        <dbReference type="ARBA" id="ARBA00022989"/>
    </source>
</evidence>
<dbReference type="GO" id="GO:0015031">
    <property type="term" value="P:protein transport"/>
    <property type="evidence" value="ECO:0007669"/>
    <property type="project" value="UniProtKB-KW"/>
</dbReference>
<comment type="subcellular location">
    <subcellularLocation>
        <location evidence="1">Cell inner membrane</location>
        <topology evidence="1">Single-pass membrane protein</topology>
        <orientation evidence="1">Periplasmic side</orientation>
    </subcellularLocation>
</comment>
<dbReference type="NCBIfam" id="TIGR01352">
    <property type="entry name" value="tonB_Cterm"/>
    <property type="match status" value="1"/>
</dbReference>
<dbReference type="InterPro" id="IPR006260">
    <property type="entry name" value="TonB/TolA_C"/>
</dbReference>
<evidence type="ECO:0000259" key="11">
    <source>
        <dbReference type="Pfam" id="PF03544"/>
    </source>
</evidence>
<evidence type="ECO:0000256" key="4">
    <source>
        <dbReference type="ARBA" id="ARBA00022475"/>
    </source>
</evidence>
<dbReference type="Gene3D" id="3.30.1150.10">
    <property type="match status" value="1"/>
</dbReference>
<evidence type="ECO:0000256" key="9">
    <source>
        <dbReference type="ARBA" id="ARBA00023136"/>
    </source>
</evidence>
<dbReference type="EMBL" id="VAUP01000004">
    <property type="protein sequence ID" value="TLX44691.1"/>
    <property type="molecule type" value="Genomic_DNA"/>
</dbReference>
<dbReference type="GeneID" id="95772062"/>
<keyword evidence="6" id="KW-0812">Transmembrane</keyword>
<evidence type="ECO:0000256" key="3">
    <source>
        <dbReference type="ARBA" id="ARBA00022448"/>
    </source>
</evidence>
<evidence type="ECO:0000256" key="10">
    <source>
        <dbReference type="SAM" id="MobiDB-lite"/>
    </source>
</evidence>
<dbReference type="RefSeq" id="WP_138397693.1">
    <property type="nucleotide sequence ID" value="NZ_JBAFVI010000009.1"/>
</dbReference>
<keyword evidence="5" id="KW-0997">Cell inner membrane</keyword>
<evidence type="ECO:0000256" key="1">
    <source>
        <dbReference type="ARBA" id="ARBA00004383"/>
    </source>
</evidence>
<feature type="compositionally biased region" description="Low complexity" evidence="10">
    <location>
        <begin position="107"/>
        <end position="119"/>
    </location>
</feature>
<comment type="similarity">
    <text evidence="2">Belongs to the TonB family.</text>
</comment>
<dbReference type="AlphaFoldDB" id="A0A6C1KLJ6"/>
<evidence type="ECO:0000313" key="13">
    <source>
        <dbReference type="Proteomes" id="UP000305131"/>
    </source>
</evidence>
<keyword evidence="4" id="KW-1003">Cell membrane</keyword>
<keyword evidence="3" id="KW-0813">Transport</keyword>
<dbReference type="Pfam" id="PF03544">
    <property type="entry name" value="TonB_C"/>
    <property type="match status" value="1"/>
</dbReference>
<proteinExistence type="inferred from homology"/>
<keyword evidence="8" id="KW-1133">Transmembrane helix</keyword>
<dbReference type="GO" id="GO:0055085">
    <property type="term" value="P:transmembrane transport"/>
    <property type="evidence" value="ECO:0007669"/>
    <property type="project" value="InterPro"/>
</dbReference>
<evidence type="ECO:0000256" key="7">
    <source>
        <dbReference type="ARBA" id="ARBA00022927"/>
    </source>
</evidence>
<evidence type="ECO:0000256" key="6">
    <source>
        <dbReference type="ARBA" id="ARBA00022692"/>
    </source>
</evidence>
<dbReference type="PANTHER" id="PTHR33446">
    <property type="entry name" value="PROTEIN TONB-RELATED"/>
    <property type="match status" value="1"/>
</dbReference>
<keyword evidence="9" id="KW-0472">Membrane</keyword>
<sequence length="247" mass="26646">MSFTLGHGLAASLALHGALILPFVVVLDEPPPQDSQLLVVELQGLVSDTQSEQQVLQQTRGAQEQKQQEETQEEQKTQTAQAASPDRPPEDQTPDGTLASAPPPSPEQQAQDAPPQESAKPTDAQSGTPGLADVQGAQEQKQAQTVAPDVDEAQILRAYVRDLTKKMRDHLVYPPEAQRTIRKKGTTYVSFTVEADGQVRPGSLKVQISSGNPAYDAAALRTVEKNAPFDAPPRPMRVGVPVDYFPN</sequence>
<feature type="domain" description="TonB C-terminal" evidence="11">
    <location>
        <begin position="170"/>
        <end position="244"/>
    </location>
</feature>
<dbReference type="OrthoDB" id="8265014at2"/>
<dbReference type="Proteomes" id="UP000305131">
    <property type="component" value="Unassembled WGS sequence"/>
</dbReference>
<dbReference type="GO" id="GO:0005886">
    <property type="term" value="C:plasma membrane"/>
    <property type="evidence" value="ECO:0007669"/>
    <property type="project" value="UniProtKB-SubCell"/>
</dbReference>
<comment type="caution">
    <text evidence="12">The sequence shown here is derived from an EMBL/GenBank/DDBJ whole genome shotgun (WGS) entry which is preliminary data.</text>
</comment>
<evidence type="ECO:0000256" key="2">
    <source>
        <dbReference type="ARBA" id="ARBA00006555"/>
    </source>
</evidence>
<accession>A0A6C1KLJ6</accession>
<organism evidence="12 13">
    <name type="scientific">Xanthobacter autotrophicus</name>
    <dbReference type="NCBI Taxonomy" id="280"/>
    <lineage>
        <taxon>Bacteria</taxon>
        <taxon>Pseudomonadati</taxon>
        <taxon>Pseudomonadota</taxon>
        <taxon>Alphaproteobacteria</taxon>
        <taxon>Hyphomicrobiales</taxon>
        <taxon>Xanthobacteraceae</taxon>
        <taxon>Xanthobacter</taxon>
    </lineage>
</organism>
<keyword evidence="7" id="KW-0653">Protein transport</keyword>
<evidence type="ECO:0000256" key="5">
    <source>
        <dbReference type="ARBA" id="ARBA00022519"/>
    </source>
</evidence>
<dbReference type="SUPFAM" id="SSF74653">
    <property type="entry name" value="TolA/TonB C-terminal domain"/>
    <property type="match status" value="1"/>
</dbReference>
<feature type="region of interest" description="Disordered" evidence="10">
    <location>
        <begin position="53"/>
        <end position="148"/>
    </location>
</feature>
<protein>
    <submittedName>
        <fullName evidence="12">TonB family protein</fullName>
    </submittedName>
</protein>